<dbReference type="OrthoDB" id="10313001at2759"/>
<keyword evidence="1" id="KW-0812">Transmembrane</keyword>
<comment type="caution">
    <text evidence="2">The sequence shown here is derived from an EMBL/GenBank/DDBJ whole genome shotgun (WGS) entry which is preliminary data.</text>
</comment>
<dbReference type="EMBL" id="JAIQCV010000001">
    <property type="protein sequence ID" value="KAH1129590.1"/>
    <property type="molecule type" value="Genomic_DNA"/>
</dbReference>
<organism evidence="2 3">
    <name type="scientific">Gossypium stocksii</name>
    <dbReference type="NCBI Taxonomy" id="47602"/>
    <lineage>
        <taxon>Eukaryota</taxon>
        <taxon>Viridiplantae</taxon>
        <taxon>Streptophyta</taxon>
        <taxon>Embryophyta</taxon>
        <taxon>Tracheophyta</taxon>
        <taxon>Spermatophyta</taxon>
        <taxon>Magnoliopsida</taxon>
        <taxon>eudicotyledons</taxon>
        <taxon>Gunneridae</taxon>
        <taxon>Pentapetalae</taxon>
        <taxon>rosids</taxon>
        <taxon>malvids</taxon>
        <taxon>Malvales</taxon>
        <taxon>Malvaceae</taxon>
        <taxon>Malvoideae</taxon>
        <taxon>Gossypium</taxon>
    </lineage>
</organism>
<evidence type="ECO:0000313" key="3">
    <source>
        <dbReference type="Proteomes" id="UP000828251"/>
    </source>
</evidence>
<evidence type="ECO:0000313" key="2">
    <source>
        <dbReference type="EMBL" id="KAH1129590.1"/>
    </source>
</evidence>
<dbReference type="Proteomes" id="UP000828251">
    <property type="component" value="Unassembled WGS sequence"/>
</dbReference>
<proteinExistence type="predicted"/>
<keyword evidence="1" id="KW-1133">Transmembrane helix</keyword>
<keyword evidence="1" id="KW-0472">Membrane</keyword>
<name>A0A9D3WIN4_9ROSI</name>
<protein>
    <submittedName>
        <fullName evidence="2">Uncharacterized protein</fullName>
    </submittedName>
</protein>
<feature type="transmembrane region" description="Helical" evidence="1">
    <location>
        <begin position="20"/>
        <end position="41"/>
    </location>
</feature>
<evidence type="ECO:0000256" key="1">
    <source>
        <dbReference type="SAM" id="Phobius"/>
    </source>
</evidence>
<accession>A0A9D3WIN4</accession>
<gene>
    <name evidence="2" type="ORF">J1N35_000968</name>
</gene>
<reference evidence="2 3" key="1">
    <citation type="journal article" date="2021" name="Plant Biotechnol. J.">
        <title>Multi-omics assisted identification of the key and species-specific regulatory components of drought-tolerant mechanisms in Gossypium stocksii.</title>
        <authorList>
            <person name="Yu D."/>
            <person name="Ke L."/>
            <person name="Zhang D."/>
            <person name="Wu Y."/>
            <person name="Sun Y."/>
            <person name="Mei J."/>
            <person name="Sun J."/>
            <person name="Sun Y."/>
        </authorList>
    </citation>
    <scope>NUCLEOTIDE SEQUENCE [LARGE SCALE GENOMIC DNA]</scope>
    <source>
        <strain evidence="3">cv. E1</strain>
        <tissue evidence="2">Leaf</tissue>
    </source>
</reference>
<dbReference type="AlphaFoldDB" id="A0A9D3WIN4"/>
<sequence>MAFELIRLDPKHISIEQMRMWMGSLNLLIGVSYATSFWVLFRIELTEFRSRWAGYETYSRSQMMILLN</sequence>
<keyword evidence="3" id="KW-1185">Reference proteome</keyword>